<sequence>MSRLSNMAVRDIETVIHPYTNLARHRETGPLILNEGRGIHLYDDKGKRYIEGLAGLWCTSLGYGNEELVEAAAQAMRKLSYTSIFSGKSHDSAIELSEKLKELAPCPTSKVLFGGSGSEANDMQIKLTWYMSNARGLPKKKKIISRQRAYHGVTIASASLTGLPWVHADFDLPIANILHTSCPHHYRFAEEGETEDQFTDRLAKDLDDLIQKEGPETVAAFIAEPIMGAGGVIIPPSSYFPKINAVLAKYDVRYIADEVICGFGRTGEWFGTTTMGMKPTSISMAKAITSAYFPMGAITIEEELYQAMLDESRKLGTFGHGFTYTAHPVGCAVALKTIEIYERDKTVEHVRQVAPVFEKRIAQFADHPLVGNARAKGLLGALELVADKKTKRAFDPKKAIGALCADILQENGLIVRAMGDAVAFCPPLVITADEINEMFDIVAKGLKILEERVLKENLRN</sequence>
<evidence type="ECO:0000313" key="2">
    <source>
        <dbReference type="Proteomes" id="UP000616151"/>
    </source>
</evidence>
<gene>
    <name evidence="1" type="ORF">JHL16_22630</name>
</gene>
<dbReference type="Proteomes" id="UP000616151">
    <property type="component" value="Unassembled WGS sequence"/>
</dbReference>
<accession>A0ACC5R919</accession>
<comment type="caution">
    <text evidence="1">The sequence shown here is derived from an EMBL/GenBank/DDBJ whole genome shotgun (WGS) entry which is preliminary data.</text>
</comment>
<reference evidence="1" key="1">
    <citation type="submission" date="2021-01" db="EMBL/GenBank/DDBJ databases">
        <authorList>
            <person name="Sun Q."/>
        </authorList>
    </citation>
    <scope>NUCLEOTIDE SEQUENCE</scope>
    <source>
        <strain evidence="1">YIM B02566</strain>
    </source>
</reference>
<dbReference type="EMBL" id="JAENHL010000007">
    <property type="protein sequence ID" value="MBK1869174.1"/>
    <property type="molecule type" value="Genomic_DNA"/>
</dbReference>
<protein>
    <submittedName>
        <fullName evidence="1">Aminotransferase class III-fold pyridoxal phosphate-dependent enzyme</fullName>
    </submittedName>
</protein>
<name>A0ACC5R919_9HYPH</name>
<keyword evidence="1" id="KW-0032">Aminotransferase</keyword>
<keyword evidence="1" id="KW-0808">Transferase</keyword>
<evidence type="ECO:0000313" key="1">
    <source>
        <dbReference type="EMBL" id="MBK1869174.1"/>
    </source>
</evidence>
<keyword evidence="2" id="KW-1185">Reference proteome</keyword>
<proteinExistence type="predicted"/>
<organism evidence="1 2">
    <name type="scientific">Taklimakanibacter albus</name>
    <dbReference type="NCBI Taxonomy" id="2800327"/>
    <lineage>
        <taxon>Bacteria</taxon>
        <taxon>Pseudomonadati</taxon>
        <taxon>Pseudomonadota</taxon>
        <taxon>Alphaproteobacteria</taxon>
        <taxon>Hyphomicrobiales</taxon>
        <taxon>Aestuariivirgaceae</taxon>
        <taxon>Taklimakanibacter</taxon>
    </lineage>
</organism>